<dbReference type="EMBL" id="JANHOG010001126">
    <property type="protein sequence ID" value="KAJ3543467.1"/>
    <property type="molecule type" value="Genomic_DNA"/>
</dbReference>
<keyword evidence="2" id="KW-1185">Reference proteome</keyword>
<sequence length="368" mass="41728">MLYLHSLHARSSHDRGSQPRVVISSALCASPEIRGKEDSPSSPPSSDDSPHICKHIRELRLHLKRSQSSSSRLSMEQLYFIVEHLPRLRVLELRGIELYSTAQMNALPYHLDQLWIADLQIMGAVWDVLFILTSSGVRDLRMGQFYVKNPEQFLTESPGAPYLRLRTLTLSALSPQILHFVRRASVSVDSLRCVVEPNSVAALGAAITQIRHTVSRLEFEIKYAGFAAQTDWGLLNLNQCSMLQTVVVYYGSPDTHWDLRMRVITTLPLSLQELVLEITGYEDLAGLPCWKLEEELDKFKALKKVVFWMTSRTTTYDTLPIMDDEPSPDRLSPEDLRKKLHFVLPKLYSRGLLVLQTDSSPSAPSDDK</sequence>
<evidence type="ECO:0000313" key="2">
    <source>
        <dbReference type="Proteomes" id="UP001148662"/>
    </source>
</evidence>
<name>A0ACC1SNT0_9APHY</name>
<protein>
    <submittedName>
        <fullName evidence="1">Uncharacterized protein</fullName>
    </submittedName>
</protein>
<proteinExistence type="predicted"/>
<dbReference type="Proteomes" id="UP001148662">
    <property type="component" value="Unassembled WGS sequence"/>
</dbReference>
<gene>
    <name evidence="1" type="ORF">NM688_g5852</name>
</gene>
<accession>A0ACC1SNT0</accession>
<evidence type="ECO:0000313" key="1">
    <source>
        <dbReference type="EMBL" id="KAJ3543467.1"/>
    </source>
</evidence>
<comment type="caution">
    <text evidence="1">The sequence shown here is derived from an EMBL/GenBank/DDBJ whole genome shotgun (WGS) entry which is preliminary data.</text>
</comment>
<reference evidence="1" key="1">
    <citation type="submission" date="2022-07" db="EMBL/GenBank/DDBJ databases">
        <title>Genome Sequence of Phlebia brevispora.</title>
        <authorList>
            <person name="Buettner E."/>
        </authorList>
    </citation>
    <scope>NUCLEOTIDE SEQUENCE</scope>
    <source>
        <strain evidence="1">MPL23</strain>
    </source>
</reference>
<organism evidence="1 2">
    <name type="scientific">Phlebia brevispora</name>
    <dbReference type="NCBI Taxonomy" id="194682"/>
    <lineage>
        <taxon>Eukaryota</taxon>
        <taxon>Fungi</taxon>
        <taxon>Dikarya</taxon>
        <taxon>Basidiomycota</taxon>
        <taxon>Agaricomycotina</taxon>
        <taxon>Agaricomycetes</taxon>
        <taxon>Polyporales</taxon>
        <taxon>Meruliaceae</taxon>
        <taxon>Phlebia</taxon>
    </lineage>
</organism>